<dbReference type="EMBL" id="FZNW01000009">
    <property type="protein sequence ID" value="SNR54285.1"/>
    <property type="molecule type" value="Genomic_DNA"/>
</dbReference>
<dbReference type="InterPro" id="IPR000600">
    <property type="entry name" value="ROK"/>
</dbReference>
<reference evidence="2 3" key="1">
    <citation type="submission" date="2017-06" db="EMBL/GenBank/DDBJ databases">
        <authorList>
            <person name="Kim H.J."/>
            <person name="Triplett B.A."/>
        </authorList>
    </citation>
    <scope>NUCLEOTIDE SEQUENCE [LARGE SCALE GENOMIC DNA]</scope>
    <source>
        <strain evidence="2 3">DSM 45207</strain>
    </source>
</reference>
<gene>
    <name evidence="2" type="ORF">SAMN06265360_109100</name>
</gene>
<dbReference type="NCBIfam" id="NF045942">
    <property type="entry name" value="PolPhglucPhase"/>
    <property type="match status" value="1"/>
</dbReference>
<dbReference type="Gene3D" id="3.30.420.40">
    <property type="match status" value="2"/>
</dbReference>
<dbReference type="RefSeq" id="WP_089301351.1">
    <property type="nucleotide sequence ID" value="NZ_FZNW01000009.1"/>
</dbReference>
<keyword evidence="3" id="KW-1185">Reference proteome</keyword>
<accession>A0A238X5G0</accession>
<dbReference type="PANTHER" id="PTHR18964:SF146">
    <property type="entry name" value="POLYPHOSPHATE GLUCOKINASE"/>
    <property type="match status" value="1"/>
</dbReference>
<dbReference type="OrthoDB" id="849313at2"/>
<dbReference type="Proteomes" id="UP000198348">
    <property type="component" value="Unassembled WGS sequence"/>
</dbReference>
<dbReference type="GO" id="GO:0016301">
    <property type="term" value="F:kinase activity"/>
    <property type="evidence" value="ECO:0007669"/>
    <property type="project" value="UniProtKB-KW"/>
</dbReference>
<dbReference type="AlphaFoldDB" id="A0A238X5G0"/>
<dbReference type="SUPFAM" id="SSF53067">
    <property type="entry name" value="Actin-like ATPase domain"/>
    <property type="match status" value="1"/>
</dbReference>
<keyword evidence="2" id="KW-0418">Kinase</keyword>
<sequence length="252" mass="26218">MTELTFGIDIGGSGVKGALVDLGAGTLHGDKLRMPTPQPSTPEAVAEVVTDVVQALDWDGPVGVTFPGVVIDGVVHTAPNVDDSWIGTDARELFAKHLGKETADVTVLNDADAAGIAEVRFGDRRGRKGCVLVLTFGTGIGSALFVDGRLVPNTEFGHIEVDGQIGEHGAAASVRESAQLSYPEWAGRVSRYLSVLERSIWPELIILGGGVSQDAEDWVPLLETRTPLSVASLQNTAGIVGAATAAAEERGG</sequence>
<protein>
    <submittedName>
        <fullName evidence="2">Polyphosphate glucokinase</fullName>
    </submittedName>
</protein>
<keyword evidence="2" id="KW-0808">Transferase</keyword>
<dbReference type="InterPro" id="IPR043129">
    <property type="entry name" value="ATPase_NBD"/>
</dbReference>
<proteinExistence type="inferred from homology"/>
<organism evidence="2 3">
    <name type="scientific">Haloechinothrix alba</name>
    <dbReference type="NCBI Taxonomy" id="664784"/>
    <lineage>
        <taxon>Bacteria</taxon>
        <taxon>Bacillati</taxon>
        <taxon>Actinomycetota</taxon>
        <taxon>Actinomycetes</taxon>
        <taxon>Pseudonocardiales</taxon>
        <taxon>Pseudonocardiaceae</taxon>
        <taxon>Haloechinothrix</taxon>
    </lineage>
</organism>
<evidence type="ECO:0000313" key="2">
    <source>
        <dbReference type="EMBL" id="SNR54285.1"/>
    </source>
</evidence>
<dbReference type="PANTHER" id="PTHR18964">
    <property type="entry name" value="ROK (REPRESSOR, ORF, KINASE) FAMILY"/>
    <property type="match status" value="1"/>
</dbReference>
<evidence type="ECO:0000256" key="1">
    <source>
        <dbReference type="ARBA" id="ARBA00006479"/>
    </source>
</evidence>
<name>A0A238X5G0_9PSEU</name>
<dbReference type="CDD" id="cd24058">
    <property type="entry name" value="ASKHA_NBD_ROK_PPGK"/>
    <property type="match status" value="1"/>
</dbReference>
<dbReference type="Pfam" id="PF00480">
    <property type="entry name" value="ROK"/>
    <property type="match status" value="1"/>
</dbReference>
<evidence type="ECO:0000313" key="3">
    <source>
        <dbReference type="Proteomes" id="UP000198348"/>
    </source>
</evidence>
<comment type="similarity">
    <text evidence="1">Belongs to the ROK (NagC/XylR) family.</text>
</comment>